<dbReference type="EC" id="2.8.4.5" evidence="3"/>
<evidence type="ECO:0000256" key="2">
    <source>
        <dbReference type="ARBA" id="ARBA00002399"/>
    </source>
</evidence>
<dbReference type="InterPro" id="IPR005839">
    <property type="entry name" value="Methylthiotransferase"/>
</dbReference>
<evidence type="ECO:0000256" key="8">
    <source>
        <dbReference type="ARBA" id="ARBA00022694"/>
    </source>
</evidence>
<dbReference type="Pfam" id="PF04055">
    <property type="entry name" value="Radical_SAM"/>
    <property type="match status" value="1"/>
</dbReference>
<dbReference type="PROSITE" id="PS51449">
    <property type="entry name" value="MTTASE_N"/>
    <property type="match status" value="1"/>
</dbReference>
<dbReference type="AlphaFoldDB" id="A8MG55"/>
<dbReference type="CDD" id="cd01335">
    <property type="entry name" value="Radical_SAM"/>
    <property type="match status" value="1"/>
</dbReference>
<dbReference type="SFLD" id="SFLDS00029">
    <property type="entry name" value="Radical_SAM"/>
    <property type="match status" value="1"/>
</dbReference>
<evidence type="ECO:0000313" key="20">
    <source>
        <dbReference type="Proteomes" id="UP000000269"/>
    </source>
</evidence>
<evidence type="ECO:0000256" key="5">
    <source>
        <dbReference type="ARBA" id="ARBA00022490"/>
    </source>
</evidence>
<evidence type="ECO:0000256" key="12">
    <source>
        <dbReference type="ARBA" id="ARBA00031213"/>
    </source>
</evidence>
<comment type="catalytic activity">
    <reaction evidence="13">
        <text>N(6)-L-threonylcarbamoyladenosine(37) in tRNA + (sulfur carrier)-SH + AH2 + 2 S-adenosyl-L-methionine = 2-methylsulfanyl-N(6)-L-threonylcarbamoyladenosine(37) in tRNA + (sulfur carrier)-H + 5'-deoxyadenosine + L-methionine + A + S-adenosyl-L-homocysteine + 2 H(+)</text>
        <dbReference type="Rhea" id="RHEA:37075"/>
        <dbReference type="Rhea" id="RHEA-COMP:10163"/>
        <dbReference type="Rhea" id="RHEA-COMP:11092"/>
        <dbReference type="Rhea" id="RHEA-COMP:14737"/>
        <dbReference type="Rhea" id="RHEA-COMP:14739"/>
        <dbReference type="ChEBI" id="CHEBI:13193"/>
        <dbReference type="ChEBI" id="CHEBI:15378"/>
        <dbReference type="ChEBI" id="CHEBI:17319"/>
        <dbReference type="ChEBI" id="CHEBI:17499"/>
        <dbReference type="ChEBI" id="CHEBI:29917"/>
        <dbReference type="ChEBI" id="CHEBI:57844"/>
        <dbReference type="ChEBI" id="CHEBI:57856"/>
        <dbReference type="ChEBI" id="CHEBI:59789"/>
        <dbReference type="ChEBI" id="CHEBI:64428"/>
        <dbReference type="ChEBI" id="CHEBI:74418"/>
        <dbReference type="ChEBI" id="CHEBI:74420"/>
        <dbReference type="EC" id="2.8.4.5"/>
    </reaction>
</comment>
<dbReference type="SFLD" id="SFLDF00295">
    <property type="entry name" value="threonylcarbamoyladenosine_tRN"/>
    <property type="match status" value="1"/>
</dbReference>
<evidence type="ECO:0000259" key="18">
    <source>
        <dbReference type="PROSITE" id="PS51918"/>
    </source>
</evidence>
<name>A8MG55_ALKOO</name>
<dbReference type="NCBIfam" id="TIGR00089">
    <property type="entry name" value="MiaB/RimO family radical SAM methylthiotransferase"/>
    <property type="match status" value="1"/>
</dbReference>
<dbReference type="PROSITE" id="PS01278">
    <property type="entry name" value="MTTASE_RADICAL"/>
    <property type="match status" value="1"/>
</dbReference>
<dbReference type="SUPFAM" id="SSF102114">
    <property type="entry name" value="Radical SAM enzymes"/>
    <property type="match status" value="1"/>
</dbReference>
<keyword evidence="4" id="KW-0004">4Fe-4S</keyword>
<keyword evidence="11" id="KW-0411">Iron-sulfur</keyword>
<evidence type="ECO:0000259" key="17">
    <source>
        <dbReference type="PROSITE" id="PS51449"/>
    </source>
</evidence>
<evidence type="ECO:0000256" key="11">
    <source>
        <dbReference type="ARBA" id="ARBA00023014"/>
    </source>
</evidence>
<dbReference type="OrthoDB" id="9805215at2"/>
<evidence type="ECO:0000256" key="9">
    <source>
        <dbReference type="ARBA" id="ARBA00022723"/>
    </source>
</evidence>
<accession>A8MG55</accession>
<evidence type="ECO:0000256" key="3">
    <source>
        <dbReference type="ARBA" id="ARBA00013273"/>
    </source>
</evidence>
<evidence type="ECO:0000256" key="10">
    <source>
        <dbReference type="ARBA" id="ARBA00023004"/>
    </source>
</evidence>
<dbReference type="InterPro" id="IPR020612">
    <property type="entry name" value="Methylthiotransferase_CS"/>
</dbReference>
<evidence type="ECO:0000259" key="16">
    <source>
        <dbReference type="PROSITE" id="PS50926"/>
    </source>
</evidence>
<dbReference type="InterPro" id="IPR006467">
    <property type="entry name" value="MiaB-like_bact"/>
</dbReference>
<comment type="function">
    <text evidence="2">Catalyzes the methylthiolation of N6-threonylcarbamoyladenosine (t(6)A), leading to the formation of 2-methylthio-N6-threonylcarbamoyladenosine (ms(2)t(6)A) at position 37 in tRNAs that read codons beginning with adenine.</text>
</comment>
<dbReference type="PANTHER" id="PTHR11918">
    <property type="entry name" value="RADICAL SAM PROTEINS"/>
    <property type="match status" value="1"/>
</dbReference>
<dbReference type="HOGENOM" id="CLU_018697_1_0_9"/>
<comment type="similarity">
    <text evidence="14">Belongs to the methylthiotransferase family. MtaB subfamily.</text>
</comment>
<dbReference type="Gene3D" id="3.80.30.20">
    <property type="entry name" value="tm_1862 like domain"/>
    <property type="match status" value="1"/>
</dbReference>
<feature type="domain" description="TRAM" evidence="16">
    <location>
        <begin position="371"/>
        <end position="433"/>
    </location>
</feature>
<dbReference type="NCBIfam" id="TIGR01579">
    <property type="entry name" value="MiaB-like-C"/>
    <property type="match status" value="1"/>
</dbReference>
<dbReference type="SFLD" id="SFLDG01082">
    <property type="entry name" value="B12-binding_domain_containing"/>
    <property type="match status" value="1"/>
</dbReference>
<reference evidence="20" key="1">
    <citation type="submission" date="2007-10" db="EMBL/GenBank/DDBJ databases">
        <title>Complete genome of Alkaliphilus oremlandii OhILAs.</title>
        <authorList>
            <person name="Copeland A."/>
            <person name="Lucas S."/>
            <person name="Lapidus A."/>
            <person name="Barry K."/>
            <person name="Detter J.C."/>
            <person name="Glavina del Rio T."/>
            <person name="Hammon N."/>
            <person name="Israni S."/>
            <person name="Dalin E."/>
            <person name="Tice H."/>
            <person name="Pitluck S."/>
            <person name="Chain P."/>
            <person name="Malfatti S."/>
            <person name="Shin M."/>
            <person name="Vergez L."/>
            <person name="Schmutz J."/>
            <person name="Larimer F."/>
            <person name="Land M."/>
            <person name="Hauser L."/>
            <person name="Kyrpides N."/>
            <person name="Mikhailova N."/>
            <person name="Stolz J.F."/>
            <person name="Dawson A."/>
            <person name="Fisher E."/>
            <person name="Crable B."/>
            <person name="Perera E."/>
            <person name="Lisak J."/>
            <person name="Ranganathan M."/>
            <person name="Basu P."/>
            <person name="Richardson P."/>
        </authorList>
    </citation>
    <scope>NUCLEOTIDE SEQUENCE [LARGE SCALE GENOMIC DNA]</scope>
    <source>
        <strain evidence="20">OhILAs</strain>
    </source>
</reference>
<dbReference type="GO" id="GO:0016491">
    <property type="term" value="F:oxidoreductase activity"/>
    <property type="evidence" value="ECO:0007669"/>
    <property type="project" value="UniProtKB-KW"/>
</dbReference>
<dbReference type="FunFam" id="3.40.50.12160:FF:000004">
    <property type="entry name" value="Threonylcarbamoyladenosine tRNA methylthiotransferase MtaB"/>
    <property type="match status" value="1"/>
</dbReference>
<evidence type="ECO:0000256" key="4">
    <source>
        <dbReference type="ARBA" id="ARBA00022485"/>
    </source>
</evidence>
<keyword evidence="19" id="KW-0560">Oxidoreductase</keyword>
<dbReference type="PROSITE" id="PS51918">
    <property type="entry name" value="RADICAL_SAM"/>
    <property type="match status" value="1"/>
</dbReference>
<dbReference type="SMART" id="SM00729">
    <property type="entry name" value="Elp3"/>
    <property type="match status" value="1"/>
</dbReference>
<dbReference type="eggNOG" id="COG0621">
    <property type="taxonomic scope" value="Bacteria"/>
</dbReference>
<dbReference type="Proteomes" id="UP000000269">
    <property type="component" value="Chromosome"/>
</dbReference>
<keyword evidence="7" id="KW-0949">S-adenosyl-L-methionine</keyword>
<dbReference type="GO" id="GO:0046872">
    <property type="term" value="F:metal ion binding"/>
    <property type="evidence" value="ECO:0007669"/>
    <property type="project" value="UniProtKB-KW"/>
</dbReference>
<comment type="cofactor">
    <cofactor evidence="1">
        <name>[4Fe-4S] cluster</name>
        <dbReference type="ChEBI" id="CHEBI:49883"/>
    </cofactor>
</comment>
<dbReference type="InterPro" id="IPR007197">
    <property type="entry name" value="rSAM"/>
</dbReference>
<dbReference type="Pfam" id="PF00919">
    <property type="entry name" value="UPF0004"/>
    <property type="match status" value="1"/>
</dbReference>
<dbReference type="SFLD" id="SFLDG01061">
    <property type="entry name" value="methylthiotransferase"/>
    <property type="match status" value="1"/>
</dbReference>
<keyword evidence="6" id="KW-0808">Transferase</keyword>
<proteinExistence type="inferred from homology"/>
<dbReference type="InterPro" id="IPR013848">
    <property type="entry name" value="Methylthiotransferase_N"/>
</dbReference>
<dbReference type="Gene3D" id="3.40.50.12160">
    <property type="entry name" value="Methylthiotransferase, N-terminal domain"/>
    <property type="match status" value="1"/>
</dbReference>
<dbReference type="InterPro" id="IPR002792">
    <property type="entry name" value="TRAM_dom"/>
</dbReference>
<evidence type="ECO:0000256" key="15">
    <source>
        <dbReference type="ARBA" id="ARBA00069898"/>
    </source>
</evidence>
<evidence type="ECO:0000256" key="13">
    <source>
        <dbReference type="ARBA" id="ARBA00051661"/>
    </source>
</evidence>
<dbReference type="InterPro" id="IPR058240">
    <property type="entry name" value="rSAM_sf"/>
</dbReference>
<dbReference type="InterPro" id="IPR034557">
    <property type="entry name" value="ThrcA_tRNA_MEthiotransferase"/>
</dbReference>
<organism evidence="19 20">
    <name type="scientific">Alkaliphilus oremlandii (strain OhILAs)</name>
    <name type="common">Clostridium oremlandii (strain OhILAs)</name>
    <dbReference type="NCBI Taxonomy" id="350688"/>
    <lineage>
        <taxon>Bacteria</taxon>
        <taxon>Bacillati</taxon>
        <taxon>Bacillota</taxon>
        <taxon>Clostridia</taxon>
        <taxon>Peptostreptococcales</taxon>
        <taxon>Natronincolaceae</taxon>
        <taxon>Alkaliphilus</taxon>
    </lineage>
</organism>
<protein>
    <recommendedName>
        <fullName evidence="15">Threonylcarbamoyladenosine tRNA methylthiotransferase MtaB</fullName>
        <ecNumber evidence="3">2.8.4.5</ecNumber>
    </recommendedName>
    <alternativeName>
        <fullName evidence="12">tRNA-t(6)A37 methylthiotransferase</fullName>
    </alternativeName>
</protein>
<dbReference type="RefSeq" id="WP_012159095.1">
    <property type="nucleotide sequence ID" value="NC_009922.1"/>
</dbReference>
<dbReference type="GO" id="GO:0035598">
    <property type="term" value="F:tRNA (N(6)-L-threonylcarbamoyladenosine(37)-C(2))-methylthiotransferase activity"/>
    <property type="evidence" value="ECO:0007669"/>
    <property type="project" value="UniProtKB-EC"/>
</dbReference>
<keyword evidence="10" id="KW-0408">Iron</keyword>
<evidence type="ECO:0000256" key="6">
    <source>
        <dbReference type="ARBA" id="ARBA00022679"/>
    </source>
</evidence>
<keyword evidence="8" id="KW-0819">tRNA processing</keyword>
<keyword evidence="20" id="KW-1185">Reference proteome</keyword>
<sequence length="433" mass="49280">MKKVAFHTLGCKVNQYETQAMGELFEKEGYEIVSDEEVADVYVINTCTVTNVGDKKSRQFIRRAKRNNEEAIIAVVGCYAQTAPKEVLAIEGVNIVIGTNERNKIVEAVENCSTEEKISLVDDIMKVKQFEEMSIVDVKDKTRAFLKIQEGCNQYCTYCIIPYARGPIRSRGPLEIVEEVETLVQKGFKEVVLTGIHVASYGKDRSDGTDLIHILKQVNGAQGLERIRLSSLEPTLFTDDFLRELSQLDKICDHFHLSLQSGCNATLKRMNRKYTAEEYKEIAGRIRKVYPEVALTTDVIVGFPGETEEEFNTTYEFIKDIGFSEIHVFKYSPRTGTPASKYKEQVDGLTKHYRSEKLIDLGEKMKNQYRGQFVGKERKVLFEAISKENKAYMEGYTDNYLKVLVPASEVVEGELTNVVLKELKEEYILGEKK</sequence>
<dbReference type="FunFam" id="3.80.30.20:FF:000001">
    <property type="entry name" value="tRNA-2-methylthio-N(6)-dimethylallyladenosine synthase 2"/>
    <property type="match status" value="1"/>
</dbReference>
<dbReference type="KEGG" id="aoe:Clos_1237"/>
<dbReference type="EMBL" id="CP000853">
    <property type="protein sequence ID" value="ABW18783.1"/>
    <property type="molecule type" value="Genomic_DNA"/>
</dbReference>
<evidence type="ECO:0000256" key="7">
    <source>
        <dbReference type="ARBA" id="ARBA00022691"/>
    </source>
</evidence>
<evidence type="ECO:0000256" key="14">
    <source>
        <dbReference type="ARBA" id="ARBA00061574"/>
    </source>
</evidence>
<dbReference type="InterPro" id="IPR006638">
    <property type="entry name" value="Elp3/MiaA/NifB-like_rSAM"/>
</dbReference>
<dbReference type="PROSITE" id="PS50926">
    <property type="entry name" value="TRAM"/>
    <property type="match status" value="1"/>
</dbReference>
<dbReference type="InterPro" id="IPR038135">
    <property type="entry name" value="Methylthiotransferase_N_sf"/>
</dbReference>
<evidence type="ECO:0000313" key="19">
    <source>
        <dbReference type="EMBL" id="ABW18783.1"/>
    </source>
</evidence>
<keyword evidence="9" id="KW-0479">Metal-binding</keyword>
<dbReference type="PANTHER" id="PTHR11918:SF45">
    <property type="entry name" value="THREONYLCARBAMOYLADENOSINE TRNA METHYLTHIOTRANSFERASE"/>
    <property type="match status" value="1"/>
</dbReference>
<evidence type="ECO:0000256" key="1">
    <source>
        <dbReference type="ARBA" id="ARBA00001966"/>
    </source>
</evidence>
<dbReference type="InterPro" id="IPR023404">
    <property type="entry name" value="rSAM_horseshoe"/>
</dbReference>
<feature type="domain" description="Radical SAM core" evidence="18">
    <location>
        <begin position="138"/>
        <end position="370"/>
    </location>
</feature>
<dbReference type="GO" id="GO:0051539">
    <property type="term" value="F:4 iron, 4 sulfur cluster binding"/>
    <property type="evidence" value="ECO:0007669"/>
    <property type="project" value="UniProtKB-KW"/>
</dbReference>
<gene>
    <name evidence="19" type="ordered locus">Clos_1237</name>
</gene>
<dbReference type="STRING" id="350688.Clos_1237"/>
<feature type="domain" description="MTTase N-terminal" evidence="17">
    <location>
        <begin position="2"/>
        <end position="114"/>
    </location>
</feature>
<keyword evidence="5" id="KW-0963">Cytoplasm</keyword>